<evidence type="ECO:0000313" key="2">
    <source>
        <dbReference type="EMBL" id="ACL02141.1"/>
    </source>
</evidence>
<dbReference type="KEGG" id="dal:Dalk_0433"/>
<feature type="chain" id="PRO_5002871709" description="SurA domain protein" evidence="1">
    <location>
        <begin position="22"/>
        <end position="192"/>
    </location>
</feature>
<accession>B8FH53</accession>
<evidence type="ECO:0008006" key="4">
    <source>
        <dbReference type="Google" id="ProtNLM"/>
    </source>
</evidence>
<dbReference type="SUPFAM" id="SSF109998">
    <property type="entry name" value="Triger factor/SurA peptide-binding domain-like"/>
    <property type="match status" value="1"/>
</dbReference>
<keyword evidence="3" id="KW-1185">Reference proteome</keyword>
<feature type="signal peptide" evidence="1">
    <location>
        <begin position="1"/>
        <end position="21"/>
    </location>
</feature>
<dbReference type="InterPro" id="IPR027304">
    <property type="entry name" value="Trigger_fact/SurA_dom_sf"/>
</dbReference>
<keyword evidence="1" id="KW-0732">Signal</keyword>
<sequence>MKKVLLCLITAAVCIYVVSCASEEQPDQGPVVLRVNDYCLCQKEFRDLLAQEMRLDEHYKLTLDAQKQFLGDLVARQVLIQEAKRLELDSRPGFVLSVQRFWESTLIRDLMDMKAREIEANTLVTQEEVLDLYRKQKQDDPYLPAFEDMRDELFDRVMEEKKTRLLSEWIKGLEAGSDVEISERSLFGQSGA</sequence>
<dbReference type="HOGENOM" id="CLU_1413122_0_0_7"/>
<dbReference type="EMBL" id="CP001322">
    <property type="protein sequence ID" value="ACL02141.1"/>
    <property type="molecule type" value="Genomic_DNA"/>
</dbReference>
<dbReference type="Gene3D" id="1.10.4030.10">
    <property type="entry name" value="Porin chaperone SurA, peptide-binding domain"/>
    <property type="match status" value="1"/>
</dbReference>
<reference evidence="2 3" key="1">
    <citation type="journal article" date="2012" name="Environ. Microbiol.">
        <title>The genome sequence of Desulfatibacillum alkenivorans AK-01: a blueprint for anaerobic alkane oxidation.</title>
        <authorList>
            <person name="Callaghan A.V."/>
            <person name="Morris B.E."/>
            <person name="Pereira I.A."/>
            <person name="McInerney M.J."/>
            <person name="Austin R.N."/>
            <person name="Groves J.T."/>
            <person name="Kukor J.J."/>
            <person name="Suflita J.M."/>
            <person name="Young L.Y."/>
            <person name="Zylstra G.J."/>
            <person name="Wawrik B."/>
        </authorList>
    </citation>
    <scope>NUCLEOTIDE SEQUENCE [LARGE SCALE GENOMIC DNA]</scope>
    <source>
        <strain evidence="2 3">AK-01</strain>
    </source>
</reference>
<name>B8FH53_DESAL</name>
<protein>
    <recommendedName>
        <fullName evidence="4">SurA domain protein</fullName>
    </recommendedName>
</protein>
<evidence type="ECO:0000256" key="1">
    <source>
        <dbReference type="SAM" id="SignalP"/>
    </source>
</evidence>
<gene>
    <name evidence="2" type="ordered locus">Dalk_0433</name>
</gene>
<organism evidence="2 3">
    <name type="scientific">Desulfatibacillum aliphaticivorans</name>
    <dbReference type="NCBI Taxonomy" id="218208"/>
    <lineage>
        <taxon>Bacteria</taxon>
        <taxon>Pseudomonadati</taxon>
        <taxon>Thermodesulfobacteriota</taxon>
        <taxon>Desulfobacteria</taxon>
        <taxon>Desulfobacterales</taxon>
        <taxon>Desulfatibacillaceae</taxon>
        <taxon>Desulfatibacillum</taxon>
    </lineage>
</organism>
<proteinExistence type="predicted"/>
<dbReference type="Proteomes" id="UP000000739">
    <property type="component" value="Chromosome"/>
</dbReference>
<evidence type="ECO:0000313" key="3">
    <source>
        <dbReference type="Proteomes" id="UP000000739"/>
    </source>
</evidence>
<dbReference type="RefSeq" id="WP_012609581.1">
    <property type="nucleotide sequence ID" value="NC_011768.1"/>
</dbReference>
<dbReference type="AlphaFoldDB" id="B8FH53"/>